<dbReference type="GO" id="GO:0005737">
    <property type="term" value="C:cytoplasm"/>
    <property type="evidence" value="ECO:0007669"/>
    <property type="project" value="TreeGrafter"/>
</dbReference>
<evidence type="ECO:0000256" key="2">
    <source>
        <dbReference type="ARBA" id="ARBA00009533"/>
    </source>
</evidence>
<dbReference type="AlphaFoldDB" id="A0A1D2A5C6"/>
<dbReference type="Gene3D" id="3.90.1150.10">
    <property type="entry name" value="Aspartate Aminotransferase, domain 1"/>
    <property type="match status" value="1"/>
</dbReference>
<dbReference type="GO" id="GO:0016831">
    <property type="term" value="F:carboxy-lyase activity"/>
    <property type="evidence" value="ECO:0007669"/>
    <property type="project" value="UniProtKB-KW"/>
</dbReference>
<keyword evidence="5 7" id="KW-0456">Lyase</keyword>
<keyword evidence="3" id="KW-0210">Decarboxylase</keyword>
<dbReference type="PANTHER" id="PTHR11999:SF70">
    <property type="entry name" value="MIP05841P"/>
    <property type="match status" value="1"/>
</dbReference>
<dbReference type="InterPro" id="IPR015421">
    <property type="entry name" value="PyrdxlP-dep_Trfase_major"/>
</dbReference>
<dbReference type="GO" id="GO:0019752">
    <property type="term" value="P:carboxylic acid metabolic process"/>
    <property type="evidence" value="ECO:0007669"/>
    <property type="project" value="InterPro"/>
</dbReference>
<dbReference type="GO" id="GO:0030170">
    <property type="term" value="F:pyridoxal phosphate binding"/>
    <property type="evidence" value="ECO:0007669"/>
    <property type="project" value="InterPro"/>
</dbReference>
<dbReference type="InterPro" id="IPR010977">
    <property type="entry name" value="Aromatic_deC"/>
</dbReference>
<evidence type="ECO:0000256" key="4">
    <source>
        <dbReference type="ARBA" id="ARBA00022898"/>
    </source>
</evidence>
<protein>
    <recommendedName>
        <fullName evidence="9">Aromatic-L-amino-acid decarboxylase</fullName>
    </recommendedName>
</protein>
<keyword evidence="4 6" id="KW-0663">Pyridoxal phosphate</keyword>
<dbReference type="Gene3D" id="3.40.640.10">
    <property type="entry name" value="Type I PLP-dependent aspartate aminotransferase-like (Major domain)"/>
    <property type="match status" value="1"/>
</dbReference>
<evidence type="ECO:0000256" key="6">
    <source>
        <dbReference type="PIRSR" id="PIRSR602129-50"/>
    </source>
</evidence>
<sequence>MNLIAYGIHSHAAHYRLERGVLFDDVMVPPPLLSFSTIQFRQLGYKMIDAIVDYRSNIEKHPVRSEVAPGYLAEKLPESAPTQPEGLDAILSDVQTHIMPGITHWQHPSFFSWYPANSSYPALLGDMLSSALGVVGFAWIGSPAATELETVTLDWLARFLRLPNAFLSTGTTGGGGVIQGTASEAALVALLAARARALDGRDPGADGPRLVAYTTDQAHSCVKKACAVAGIQHLRLLPTSAERGWALDPATLEAAMTADEGHGLMPFFLTTLIGTTSSAAVDPVAELAAVARRHGAWVHVDAAYAGVFACLPDQHDLYFQGLEGVDSFSTNPHKGMLVTFDCSALWVQNSFWLRTALSLEPQFQFAGLRHAAEHLDYKDWQVPLGRRFRALKLWFVLRMYGTERLQAYLRHHLDMAKALAQLVEADPAFDIIATPRFGLVCFAPRGASEEESTALLERVNASGRTFMVHTRLGGRHVWRLAVGGVHTQWRHVEEVWALVQKVVGGGEA</sequence>
<evidence type="ECO:0000256" key="7">
    <source>
        <dbReference type="RuleBase" id="RU000382"/>
    </source>
</evidence>
<dbReference type="EMBL" id="GDKF01004225">
    <property type="protein sequence ID" value="JAT74397.1"/>
    <property type="molecule type" value="Transcribed_RNA"/>
</dbReference>
<dbReference type="Gene3D" id="1.20.1340.10">
    <property type="entry name" value="dopa decarboxylase, N-terminal domain"/>
    <property type="match status" value="1"/>
</dbReference>
<comment type="similarity">
    <text evidence="2 7">Belongs to the group II decarboxylase family.</text>
</comment>
<proteinExistence type="inferred from homology"/>
<evidence type="ECO:0000313" key="8">
    <source>
        <dbReference type="EMBL" id="JAT74397.1"/>
    </source>
</evidence>
<gene>
    <name evidence="8" type="ORF">g.16185</name>
</gene>
<evidence type="ECO:0008006" key="9">
    <source>
        <dbReference type="Google" id="ProtNLM"/>
    </source>
</evidence>
<dbReference type="InterPro" id="IPR002129">
    <property type="entry name" value="PyrdxlP-dep_de-COase"/>
</dbReference>
<feature type="modified residue" description="N6-(pyridoxal phosphate)lysine" evidence="6">
    <location>
        <position position="334"/>
    </location>
</feature>
<dbReference type="InterPro" id="IPR015424">
    <property type="entry name" value="PyrdxlP-dep_Trfase"/>
</dbReference>
<comment type="cofactor">
    <cofactor evidence="1 6 7">
        <name>pyridoxal 5'-phosphate</name>
        <dbReference type="ChEBI" id="CHEBI:597326"/>
    </cofactor>
</comment>
<evidence type="ECO:0000256" key="5">
    <source>
        <dbReference type="ARBA" id="ARBA00023239"/>
    </source>
</evidence>
<dbReference type="SUPFAM" id="SSF53383">
    <property type="entry name" value="PLP-dependent transferases"/>
    <property type="match status" value="1"/>
</dbReference>
<dbReference type="Pfam" id="PF00282">
    <property type="entry name" value="Pyridoxal_deC"/>
    <property type="match status" value="1"/>
</dbReference>
<dbReference type="GO" id="GO:0006520">
    <property type="term" value="P:amino acid metabolic process"/>
    <property type="evidence" value="ECO:0007669"/>
    <property type="project" value="InterPro"/>
</dbReference>
<dbReference type="PANTHER" id="PTHR11999">
    <property type="entry name" value="GROUP II PYRIDOXAL-5-PHOSPHATE DECARBOXYLASE"/>
    <property type="match status" value="1"/>
</dbReference>
<accession>A0A1D2A5C6</accession>
<reference evidence="8" key="1">
    <citation type="submission" date="2015-08" db="EMBL/GenBank/DDBJ databases">
        <authorList>
            <person name="Babu N.S."/>
            <person name="Beckwith C.J."/>
            <person name="Beseler K.G."/>
            <person name="Brison A."/>
            <person name="Carone J.V."/>
            <person name="Caskin T.P."/>
            <person name="Diamond M."/>
            <person name="Durham M.E."/>
            <person name="Foxe J.M."/>
            <person name="Go M."/>
            <person name="Henderson B.A."/>
            <person name="Jones I.B."/>
            <person name="McGettigan J.A."/>
            <person name="Micheletti S.J."/>
            <person name="Nasrallah M.E."/>
            <person name="Ortiz D."/>
            <person name="Piller C.R."/>
            <person name="Privatt S.R."/>
            <person name="Schneider S.L."/>
            <person name="Sharp S."/>
            <person name="Smith T.C."/>
            <person name="Stanton J.D."/>
            <person name="Ullery H.E."/>
            <person name="Wilson R.J."/>
            <person name="Serrano M.G."/>
            <person name="Buck G."/>
            <person name="Lee V."/>
            <person name="Wang Y."/>
            <person name="Carvalho R."/>
            <person name="Voegtly L."/>
            <person name="Shi R."/>
            <person name="Duckworth R."/>
            <person name="Johnson A."/>
            <person name="Loviza R."/>
            <person name="Walstead R."/>
            <person name="Shah Z."/>
            <person name="Kiflezghi M."/>
            <person name="Wade K."/>
            <person name="Ball S.L."/>
            <person name="Bradley K.W."/>
            <person name="Asai D.J."/>
            <person name="Bowman C.A."/>
            <person name="Russell D.A."/>
            <person name="Pope W.H."/>
            <person name="Jacobs-Sera D."/>
            <person name="Hendrix R.W."/>
            <person name="Hatfull G.F."/>
        </authorList>
    </citation>
    <scope>NUCLEOTIDE SEQUENCE</scope>
</reference>
<evidence type="ECO:0000256" key="1">
    <source>
        <dbReference type="ARBA" id="ARBA00001933"/>
    </source>
</evidence>
<evidence type="ECO:0000256" key="3">
    <source>
        <dbReference type="ARBA" id="ARBA00022793"/>
    </source>
</evidence>
<dbReference type="InterPro" id="IPR015422">
    <property type="entry name" value="PyrdxlP-dep_Trfase_small"/>
</dbReference>
<dbReference type="PRINTS" id="PR00800">
    <property type="entry name" value="YHDCRBOXLASE"/>
</dbReference>
<name>A0A1D2A5C6_AUXPR</name>
<organism evidence="8">
    <name type="scientific">Auxenochlorella protothecoides</name>
    <name type="common">Green microalga</name>
    <name type="synonym">Chlorella protothecoides</name>
    <dbReference type="NCBI Taxonomy" id="3075"/>
    <lineage>
        <taxon>Eukaryota</taxon>
        <taxon>Viridiplantae</taxon>
        <taxon>Chlorophyta</taxon>
        <taxon>core chlorophytes</taxon>
        <taxon>Trebouxiophyceae</taxon>
        <taxon>Chlorellales</taxon>
        <taxon>Chlorellaceae</taxon>
        <taxon>Auxenochlorella</taxon>
    </lineage>
</organism>